<evidence type="ECO:0000313" key="1">
    <source>
        <dbReference type="EMBL" id="GAH38485.1"/>
    </source>
</evidence>
<dbReference type="AlphaFoldDB" id="X1G131"/>
<feature type="non-terminal residue" evidence="1">
    <location>
        <position position="1"/>
    </location>
</feature>
<comment type="caution">
    <text evidence="1">The sequence shown here is derived from an EMBL/GenBank/DDBJ whole genome shotgun (WGS) entry which is preliminary data.</text>
</comment>
<name>X1G131_9ZZZZ</name>
<sequence>ICQLRINELEDIKPSVEKSFYFEVEQFTPSLFQELFERNGFRKITIKGFSGDIVNHLWNKGLLEPLLCHKEQLVKTLIEIGDYLDCSKFENCILFTEKI</sequence>
<accession>X1G131</accession>
<protein>
    <submittedName>
        <fullName evidence="1">Uncharacterized protein</fullName>
    </submittedName>
</protein>
<reference evidence="1" key="1">
    <citation type="journal article" date="2014" name="Front. Microbiol.">
        <title>High frequency of phylogenetically diverse reductive dehalogenase-homologous genes in deep subseafloor sedimentary metagenomes.</title>
        <authorList>
            <person name="Kawai M."/>
            <person name="Futagami T."/>
            <person name="Toyoda A."/>
            <person name="Takaki Y."/>
            <person name="Nishi S."/>
            <person name="Hori S."/>
            <person name="Arai W."/>
            <person name="Tsubouchi T."/>
            <person name="Morono Y."/>
            <person name="Uchiyama I."/>
            <person name="Ito T."/>
            <person name="Fujiyama A."/>
            <person name="Inagaki F."/>
            <person name="Takami H."/>
        </authorList>
    </citation>
    <scope>NUCLEOTIDE SEQUENCE</scope>
    <source>
        <strain evidence="1">Expedition CK06-06</strain>
    </source>
</reference>
<gene>
    <name evidence="1" type="ORF">S03H2_22630</name>
</gene>
<proteinExistence type="predicted"/>
<dbReference type="EMBL" id="BARU01012217">
    <property type="protein sequence ID" value="GAH38485.1"/>
    <property type="molecule type" value="Genomic_DNA"/>
</dbReference>
<organism evidence="1">
    <name type="scientific">marine sediment metagenome</name>
    <dbReference type="NCBI Taxonomy" id="412755"/>
    <lineage>
        <taxon>unclassified sequences</taxon>
        <taxon>metagenomes</taxon>
        <taxon>ecological metagenomes</taxon>
    </lineage>
</organism>